<feature type="region of interest" description="Disordered" evidence="2">
    <location>
        <begin position="156"/>
        <end position="223"/>
    </location>
</feature>
<evidence type="ECO:0000313" key="5">
    <source>
        <dbReference type="Proteomes" id="UP000308549"/>
    </source>
</evidence>
<organism evidence="4 5">
    <name type="scientific">Salinomyces thailandicus</name>
    <dbReference type="NCBI Taxonomy" id="706561"/>
    <lineage>
        <taxon>Eukaryota</taxon>
        <taxon>Fungi</taxon>
        <taxon>Dikarya</taxon>
        <taxon>Ascomycota</taxon>
        <taxon>Pezizomycotina</taxon>
        <taxon>Dothideomycetes</taxon>
        <taxon>Dothideomycetidae</taxon>
        <taxon>Mycosphaerellales</taxon>
        <taxon>Teratosphaeriaceae</taxon>
        <taxon>Salinomyces</taxon>
    </lineage>
</organism>
<dbReference type="Proteomes" id="UP000308549">
    <property type="component" value="Unassembled WGS sequence"/>
</dbReference>
<name>A0A4V5N3F9_9PEZI</name>
<comment type="similarity">
    <text evidence="1">Belongs to the LTO1 family.</text>
</comment>
<evidence type="ECO:0000313" key="4">
    <source>
        <dbReference type="EMBL" id="TKA23479.1"/>
    </source>
</evidence>
<dbReference type="PANTHER" id="PTHR28532">
    <property type="entry name" value="GEO13458P1"/>
    <property type="match status" value="1"/>
</dbReference>
<evidence type="ECO:0000259" key="3">
    <source>
        <dbReference type="Pfam" id="PF09811"/>
    </source>
</evidence>
<dbReference type="InterPro" id="IPR052436">
    <property type="entry name" value="LTO1_adapter"/>
</dbReference>
<feature type="domain" description="Essential protein Yae1 N-terminal" evidence="3">
    <location>
        <begin position="33"/>
        <end position="71"/>
    </location>
</feature>
<evidence type="ECO:0000256" key="1">
    <source>
        <dbReference type="ARBA" id="ARBA00038090"/>
    </source>
</evidence>
<proteinExistence type="inferred from homology"/>
<feature type="compositionally biased region" description="Gly residues" evidence="2">
    <location>
        <begin position="187"/>
        <end position="197"/>
    </location>
</feature>
<comment type="caution">
    <text evidence="4">The sequence shown here is derived from an EMBL/GenBank/DDBJ whole genome shotgun (WGS) entry which is preliminary data.</text>
</comment>
<dbReference type="OrthoDB" id="48036at2759"/>
<sequence length="223" mass="23766">MVTRPTTTPPITDPDPDPFDTLLTLEDQYFTEGYNLGTTDGSRAGRIEGRIFGLEKGYEKAIEMGKLNGRAAVWKARMVHQSNAKTGGGNAEVDAVGLKGTERLKKHIERLAELTEFESLETRNEEAAVNEFDERLAGARAKATLIGKIVGEAERSSAGRTMPEGIRATSRGSEEAAVETEVDMTGSGSGSGGGKGGRTTAKRSGEMEDFVGLPQVATKKTAD</sequence>
<gene>
    <name evidence="4" type="ORF">B0A50_07506</name>
</gene>
<dbReference type="Pfam" id="PF09811">
    <property type="entry name" value="Yae1_N"/>
    <property type="match status" value="1"/>
</dbReference>
<dbReference type="PANTHER" id="PTHR28532:SF1">
    <property type="entry name" value="ORAL CANCER OVEREXPRESSED 1"/>
    <property type="match status" value="1"/>
</dbReference>
<dbReference type="EMBL" id="NAJL01000055">
    <property type="protein sequence ID" value="TKA23479.1"/>
    <property type="molecule type" value="Genomic_DNA"/>
</dbReference>
<protein>
    <recommendedName>
        <fullName evidence="3">Essential protein Yae1 N-terminal domain-containing protein</fullName>
    </recommendedName>
</protein>
<keyword evidence="5" id="KW-1185">Reference proteome</keyword>
<reference evidence="4 5" key="1">
    <citation type="submission" date="2017-03" db="EMBL/GenBank/DDBJ databases">
        <title>Genomes of endolithic fungi from Antarctica.</title>
        <authorList>
            <person name="Coleine C."/>
            <person name="Masonjones S."/>
            <person name="Stajich J.E."/>
        </authorList>
    </citation>
    <scope>NUCLEOTIDE SEQUENCE [LARGE SCALE GENOMIC DNA]</scope>
    <source>
        <strain evidence="4 5">CCFEE 6315</strain>
    </source>
</reference>
<accession>A0A4V5N3F9</accession>
<dbReference type="AlphaFoldDB" id="A0A4V5N3F9"/>
<dbReference type="InterPro" id="IPR019191">
    <property type="entry name" value="Essential_protein_Yae1_N"/>
</dbReference>
<evidence type="ECO:0000256" key="2">
    <source>
        <dbReference type="SAM" id="MobiDB-lite"/>
    </source>
</evidence>